<gene>
    <name evidence="2" type="ORF">ACFFIC_28550</name>
</gene>
<evidence type="ECO:0000313" key="2">
    <source>
        <dbReference type="EMBL" id="MFC0389467.1"/>
    </source>
</evidence>
<evidence type="ECO:0000259" key="1">
    <source>
        <dbReference type="Pfam" id="PF20552"/>
    </source>
</evidence>
<sequence>MSQTVSNTYQFPYLEARQTLTRPVTDWESDLADTIEAAFAKGNYELEDLVAALNRSRVRPPTGGAWTAEGFTALIHELGA</sequence>
<comment type="caution">
    <text evidence="2">The sequence shown here is derived from an EMBL/GenBank/DDBJ whole genome shotgun (WGS) entry which is preliminary data.</text>
</comment>
<protein>
    <submittedName>
        <fullName evidence="2">Recombinase-like helix-turn-helix domain-containing protein</fullName>
    </submittedName>
</protein>
<name>A0ABV6J1M8_9PROT</name>
<dbReference type="Pfam" id="PF20552">
    <property type="entry name" value="HTH_62"/>
    <property type="match status" value="1"/>
</dbReference>
<dbReference type="InterPro" id="IPR046789">
    <property type="entry name" value="HTH_62"/>
</dbReference>
<keyword evidence="3" id="KW-1185">Reference proteome</keyword>
<proteinExistence type="predicted"/>
<feature type="domain" description="Recombinase-like" evidence="1">
    <location>
        <begin position="10"/>
        <end position="80"/>
    </location>
</feature>
<dbReference type="RefSeq" id="WP_377056868.1">
    <property type="nucleotide sequence ID" value="NZ_JBHLVZ010000113.1"/>
</dbReference>
<reference evidence="2 3" key="1">
    <citation type="submission" date="2024-09" db="EMBL/GenBank/DDBJ databases">
        <authorList>
            <person name="Sun Q."/>
            <person name="Mori K."/>
        </authorList>
    </citation>
    <scope>NUCLEOTIDE SEQUENCE [LARGE SCALE GENOMIC DNA]</scope>
    <source>
        <strain evidence="2 3">CCM 7468</strain>
    </source>
</reference>
<dbReference type="EMBL" id="JBHLVZ010000113">
    <property type="protein sequence ID" value="MFC0389467.1"/>
    <property type="molecule type" value="Genomic_DNA"/>
</dbReference>
<dbReference type="Proteomes" id="UP001589789">
    <property type="component" value="Unassembled WGS sequence"/>
</dbReference>
<organism evidence="2 3">
    <name type="scientific">Muricoccus vinaceus</name>
    <dbReference type="NCBI Taxonomy" id="424704"/>
    <lineage>
        <taxon>Bacteria</taxon>
        <taxon>Pseudomonadati</taxon>
        <taxon>Pseudomonadota</taxon>
        <taxon>Alphaproteobacteria</taxon>
        <taxon>Acetobacterales</taxon>
        <taxon>Roseomonadaceae</taxon>
        <taxon>Muricoccus</taxon>
    </lineage>
</organism>
<evidence type="ECO:0000313" key="3">
    <source>
        <dbReference type="Proteomes" id="UP001589789"/>
    </source>
</evidence>
<accession>A0ABV6J1M8</accession>